<evidence type="ECO:0000259" key="1">
    <source>
        <dbReference type="Pfam" id="PF26217"/>
    </source>
</evidence>
<dbReference type="RefSeq" id="WP_092993019.1">
    <property type="nucleotide sequence ID" value="NZ_FMWD01000002.1"/>
</dbReference>
<dbReference type="GO" id="GO:0016787">
    <property type="term" value="F:hydrolase activity"/>
    <property type="evidence" value="ECO:0007669"/>
    <property type="project" value="UniProtKB-KW"/>
</dbReference>
<dbReference type="Pfam" id="PF26217">
    <property type="entry name" value="GDPGP1_N"/>
    <property type="match status" value="1"/>
</dbReference>
<evidence type="ECO:0000313" key="2">
    <source>
        <dbReference type="EMBL" id="SCZ53247.1"/>
    </source>
</evidence>
<dbReference type="EMBL" id="FMWD01000002">
    <property type="protein sequence ID" value="SCZ53247.1"/>
    <property type="molecule type" value="Genomic_DNA"/>
</dbReference>
<dbReference type="Proteomes" id="UP000199648">
    <property type="component" value="Unassembled WGS sequence"/>
</dbReference>
<dbReference type="InterPro" id="IPR036265">
    <property type="entry name" value="HIT-like_sf"/>
</dbReference>
<dbReference type="GO" id="GO:0005085">
    <property type="term" value="F:guanyl-nucleotide exchange factor activity"/>
    <property type="evidence" value="ECO:0007669"/>
    <property type="project" value="UniProtKB-KW"/>
</dbReference>
<keyword evidence="3" id="KW-1185">Reference proteome</keyword>
<gene>
    <name evidence="2" type="ORF">SAMN03097708_00896</name>
</gene>
<sequence>MSTADNIFASPDRLRHAFEKGLGRLLERDTLGPFILATANASFEPELWNSLRPALEERFEELSTDYRARLLGNGTIPDGDEDLTVFLKLAFLGFNTLEPTRFRQAGPWEVQFNPLRAFRPQRMSTQSVDGIRKPFNPDGFHFNKPFMEKEILWEGDLGGSEAALYYNKYPFVDRHGLLVPERHQQHPQFLTPALHDFAWKQTARLGETLPGVGLGYNAYGAGASVNHLHLQLFVRDTPLPIADPHFSHNGGSEPYPAHCMALDDAEETWQQVEALHRAGIAYNLLYLPGRAYLLPRRTQGSFAMPDWCGTCAWYEMAGGMVTSNRELFSALTSSDIAGLLREATI</sequence>
<accession>A0A1G5PV03</accession>
<dbReference type="GO" id="GO:0006006">
    <property type="term" value="P:glucose metabolic process"/>
    <property type="evidence" value="ECO:0007669"/>
    <property type="project" value="TreeGrafter"/>
</dbReference>
<dbReference type="GO" id="GO:0080048">
    <property type="term" value="F:GDP-D-glucose phosphorylase activity"/>
    <property type="evidence" value="ECO:0007669"/>
    <property type="project" value="InterPro"/>
</dbReference>
<keyword evidence="2" id="KW-0808">Transferase</keyword>
<dbReference type="PANTHER" id="PTHR20884:SF8">
    <property type="entry name" value="GDP-D-GLUCOSE PHOSPHORYLASE 1"/>
    <property type="match status" value="1"/>
</dbReference>
<reference evidence="2 3" key="1">
    <citation type="submission" date="2016-10" db="EMBL/GenBank/DDBJ databases">
        <authorList>
            <person name="de Groot N.N."/>
        </authorList>
    </citation>
    <scope>NUCLEOTIDE SEQUENCE [LARGE SCALE GENOMIC DNA]</scope>
    <source>
        <strain evidence="2 3">HLD2</strain>
    </source>
</reference>
<dbReference type="Gene3D" id="3.30.428.70">
    <property type="match status" value="1"/>
</dbReference>
<name>A0A1G5PV03_9GAMM</name>
<dbReference type="InterPro" id="IPR026506">
    <property type="entry name" value="GDPGP"/>
</dbReference>
<dbReference type="AlphaFoldDB" id="A0A1G5PV03"/>
<dbReference type="GO" id="GO:0005737">
    <property type="term" value="C:cytoplasm"/>
    <property type="evidence" value="ECO:0007669"/>
    <property type="project" value="UniProtKB-SubCell"/>
</dbReference>
<dbReference type="InterPro" id="IPR058866">
    <property type="entry name" value="GDPGP1_N"/>
</dbReference>
<proteinExistence type="predicted"/>
<dbReference type="GO" id="GO:0000166">
    <property type="term" value="F:nucleotide binding"/>
    <property type="evidence" value="ECO:0007669"/>
    <property type="project" value="UniProtKB-KW"/>
</dbReference>
<dbReference type="STRING" id="415747.SAMN03097708_00896"/>
<evidence type="ECO:0000313" key="3">
    <source>
        <dbReference type="Proteomes" id="UP000199648"/>
    </source>
</evidence>
<dbReference type="InterPro" id="IPR043171">
    <property type="entry name" value="Ap4A_phos1/2-like"/>
</dbReference>
<keyword evidence="2" id="KW-0548">Nucleotidyltransferase</keyword>
<dbReference type="PANTHER" id="PTHR20884">
    <property type="entry name" value="GDP-D-GLUCOSE PHOSPHORYLASE 1"/>
    <property type="match status" value="1"/>
</dbReference>
<protein>
    <submittedName>
        <fullName evidence="2">ATP adenylyltransferase (5',5'''-P-1,P-4-tetraphosphate phosphorylase II)</fullName>
    </submittedName>
</protein>
<organism evidence="2 3">
    <name type="scientific">Thiohalomonas denitrificans</name>
    <dbReference type="NCBI Taxonomy" id="415747"/>
    <lineage>
        <taxon>Bacteria</taxon>
        <taxon>Pseudomonadati</taxon>
        <taxon>Pseudomonadota</taxon>
        <taxon>Gammaproteobacteria</taxon>
        <taxon>Thiohalomonadales</taxon>
        <taxon>Thiohalomonadaceae</taxon>
        <taxon>Thiohalomonas</taxon>
    </lineage>
</organism>
<dbReference type="SUPFAM" id="SSF54197">
    <property type="entry name" value="HIT-like"/>
    <property type="match status" value="1"/>
</dbReference>
<feature type="domain" description="GDPGP1-like N-terminal" evidence="1">
    <location>
        <begin position="110"/>
        <end position="232"/>
    </location>
</feature>
<dbReference type="OrthoDB" id="8566506at2"/>